<reference evidence="9 10" key="1">
    <citation type="submission" date="2019-06" db="EMBL/GenBank/DDBJ databases">
        <title>Genomic Encyclopedia of Archaeal and Bacterial Type Strains, Phase II (KMG-II): from individual species to whole genera.</title>
        <authorList>
            <person name="Goeker M."/>
        </authorList>
    </citation>
    <scope>NUCLEOTIDE SEQUENCE [LARGE SCALE GENOMIC DNA]</scope>
    <source>
        <strain evidence="9 10">DSM 18423</strain>
    </source>
</reference>
<dbReference type="AlphaFoldDB" id="A0A543KCF5"/>
<dbReference type="GO" id="GO:0046872">
    <property type="term" value="F:metal ion binding"/>
    <property type="evidence" value="ECO:0007669"/>
    <property type="project" value="UniProtKB-KW"/>
</dbReference>
<evidence type="ECO:0000256" key="3">
    <source>
        <dbReference type="ARBA" id="ARBA00022723"/>
    </source>
</evidence>
<feature type="domain" description="RNA-binding protein AU-1/Ribonuclease E/G" evidence="8">
    <location>
        <begin position="104"/>
        <end position="205"/>
    </location>
</feature>
<keyword evidence="7" id="KW-0694">RNA-binding</keyword>
<proteinExistence type="predicted"/>
<evidence type="ECO:0000256" key="2">
    <source>
        <dbReference type="ARBA" id="ARBA00022722"/>
    </source>
</evidence>
<keyword evidence="6" id="KW-0460">Magnesium</keyword>
<dbReference type="GO" id="GO:0004519">
    <property type="term" value="F:endonuclease activity"/>
    <property type="evidence" value="ECO:0007669"/>
    <property type="project" value="UniProtKB-KW"/>
</dbReference>
<dbReference type="PANTHER" id="PTHR30001:SF1">
    <property type="entry name" value="RIBONUCLEASE E_G-LIKE PROTEIN, CHLOROPLASTIC"/>
    <property type="match status" value="1"/>
</dbReference>
<dbReference type="GO" id="GO:0004540">
    <property type="term" value="F:RNA nuclease activity"/>
    <property type="evidence" value="ECO:0007669"/>
    <property type="project" value="InterPro"/>
</dbReference>
<evidence type="ECO:0000256" key="6">
    <source>
        <dbReference type="ARBA" id="ARBA00022842"/>
    </source>
</evidence>
<keyword evidence="5" id="KW-0378">Hydrolase</keyword>
<dbReference type="GO" id="GO:0006364">
    <property type="term" value="P:rRNA processing"/>
    <property type="evidence" value="ECO:0007669"/>
    <property type="project" value="TreeGrafter"/>
</dbReference>
<dbReference type="GO" id="GO:0016787">
    <property type="term" value="F:hydrolase activity"/>
    <property type="evidence" value="ECO:0007669"/>
    <property type="project" value="UniProtKB-KW"/>
</dbReference>
<protein>
    <submittedName>
        <fullName evidence="9">Rne/Rng family ribonuclease</fullName>
    </submittedName>
</protein>
<dbReference type="OrthoDB" id="9804278at2"/>
<evidence type="ECO:0000259" key="8">
    <source>
        <dbReference type="Pfam" id="PF10150"/>
    </source>
</evidence>
<dbReference type="GO" id="GO:0003723">
    <property type="term" value="F:RNA binding"/>
    <property type="evidence" value="ECO:0007669"/>
    <property type="project" value="UniProtKB-KW"/>
</dbReference>
<comment type="cofactor">
    <cofactor evidence="1">
        <name>Mg(2+)</name>
        <dbReference type="ChEBI" id="CHEBI:18420"/>
    </cofactor>
</comment>
<dbReference type="PANTHER" id="PTHR30001">
    <property type="entry name" value="RIBONUCLEASE"/>
    <property type="match status" value="1"/>
</dbReference>
<dbReference type="Pfam" id="PF10150">
    <property type="entry name" value="RNase_E_G"/>
    <property type="match status" value="2"/>
</dbReference>
<gene>
    <name evidence="9" type="ORF">BD293_1382</name>
</gene>
<keyword evidence="4" id="KW-0255">Endonuclease</keyword>
<name>A0A543KCF5_9RHOB</name>
<keyword evidence="3" id="KW-0479">Metal-binding</keyword>
<dbReference type="EMBL" id="VFPT01000001">
    <property type="protein sequence ID" value="TQM92763.1"/>
    <property type="molecule type" value="Genomic_DNA"/>
</dbReference>
<dbReference type="GO" id="GO:0005737">
    <property type="term" value="C:cytoplasm"/>
    <property type="evidence" value="ECO:0007669"/>
    <property type="project" value="TreeGrafter"/>
</dbReference>
<feature type="domain" description="RNA-binding protein AU-1/Ribonuclease E/G" evidence="8">
    <location>
        <begin position="213"/>
        <end position="335"/>
    </location>
</feature>
<evidence type="ECO:0000256" key="7">
    <source>
        <dbReference type="ARBA" id="ARBA00022884"/>
    </source>
</evidence>
<evidence type="ECO:0000256" key="5">
    <source>
        <dbReference type="ARBA" id="ARBA00022801"/>
    </source>
</evidence>
<comment type="caution">
    <text evidence="9">The sequence shown here is derived from an EMBL/GenBank/DDBJ whole genome shotgun (WGS) entry which is preliminary data.</text>
</comment>
<evidence type="ECO:0000256" key="4">
    <source>
        <dbReference type="ARBA" id="ARBA00022759"/>
    </source>
</evidence>
<dbReference type="InterPro" id="IPR004659">
    <property type="entry name" value="RNase_E/G"/>
</dbReference>
<keyword evidence="2" id="KW-0540">Nuclease</keyword>
<evidence type="ECO:0000313" key="10">
    <source>
        <dbReference type="Proteomes" id="UP000320582"/>
    </source>
</evidence>
<dbReference type="Proteomes" id="UP000320582">
    <property type="component" value="Unassembled WGS sequence"/>
</dbReference>
<evidence type="ECO:0000256" key="1">
    <source>
        <dbReference type="ARBA" id="ARBA00001946"/>
    </source>
</evidence>
<keyword evidence="10" id="KW-1185">Reference proteome</keyword>
<accession>A0A543KCF5</accession>
<organism evidence="9 10">
    <name type="scientific">Roseinatronobacter monicus</name>
    <dbReference type="NCBI Taxonomy" id="393481"/>
    <lineage>
        <taxon>Bacteria</taxon>
        <taxon>Pseudomonadati</taxon>
        <taxon>Pseudomonadota</taxon>
        <taxon>Alphaproteobacteria</taxon>
        <taxon>Rhodobacterales</taxon>
        <taxon>Paracoccaceae</taxon>
        <taxon>Roseinatronobacter</taxon>
    </lineage>
</organism>
<dbReference type="InterPro" id="IPR019307">
    <property type="entry name" value="RNA-bd_AU-1/RNase_E/G"/>
</dbReference>
<evidence type="ECO:0000313" key="9">
    <source>
        <dbReference type="EMBL" id="TQM92763.1"/>
    </source>
</evidence>
<dbReference type="RefSeq" id="WP_142080420.1">
    <property type="nucleotide sequence ID" value="NZ_VFPT01000001.1"/>
</dbReference>
<sequence>MKGSVIALDHFRGREAAARMVDGRLEELLIALDDNRLPPETLCRGKLGRPVKGLGGAFVDLPGGQSGFLRQTNGLRPGMSLLVQVTGLAEAGKAVPLNTRLMFKSRYAIITPDAPGLNISRQIDDAERSQRLSQLAQEAMAGADPSLGLILRSACDAAEDETVLADIVHMRSLAEAVLADTEGAPEILVDAPAPHHAAWRDWATPDSLDDSDGSFARHNVDEAIDQLLQPEVALPNGATMVIETTRALIAVDVNTGPDTSPAAGLKANIASVRDLPRQVRLRGIGGQIVIDFAPFPKKERQILEQSLRAAFRQDGRDVTLAGWTPLGNYELTRKRDRMPLRQVLQ</sequence>